<dbReference type="Gene3D" id="3.10.20.90">
    <property type="entry name" value="Phosphatidylinositol 3-kinase Catalytic Subunit, Chain A, domain 1"/>
    <property type="match status" value="1"/>
</dbReference>
<sequence>MSGERVDHFLHRIKSEQNNAASGSGAAGGSTAGNKDQGDDNGDDVITIKFKDSARYQNETPWKVKRSDNLWTHLQNYAQSIKAINVPFPGPLRFVTFDGEAINKEHTPASLDMEDGDVVDMMHEQIGGKPCLASI</sequence>
<proteinExistence type="predicted"/>
<dbReference type="CDD" id="cd01763">
    <property type="entry name" value="Ubl_SUMO_like"/>
    <property type="match status" value="1"/>
</dbReference>
<evidence type="ECO:0000259" key="2">
    <source>
        <dbReference type="PROSITE" id="PS50053"/>
    </source>
</evidence>
<evidence type="ECO:0000313" key="3">
    <source>
        <dbReference type="EMBL" id="KAK8008422.1"/>
    </source>
</evidence>
<evidence type="ECO:0000256" key="1">
    <source>
        <dbReference type="SAM" id="MobiDB-lite"/>
    </source>
</evidence>
<accession>A0ABR1RCU7</accession>
<feature type="region of interest" description="Disordered" evidence="1">
    <location>
        <begin position="1"/>
        <end position="45"/>
    </location>
</feature>
<organism evidence="3 4">
    <name type="scientific">Apiospora marii</name>
    <dbReference type="NCBI Taxonomy" id="335849"/>
    <lineage>
        <taxon>Eukaryota</taxon>
        <taxon>Fungi</taxon>
        <taxon>Dikarya</taxon>
        <taxon>Ascomycota</taxon>
        <taxon>Pezizomycotina</taxon>
        <taxon>Sordariomycetes</taxon>
        <taxon>Xylariomycetidae</taxon>
        <taxon>Amphisphaeriales</taxon>
        <taxon>Apiosporaceae</taxon>
        <taxon>Apiospora</taxon>
    </lineage>
</organism>
<keyword evidence="4" id="KW-1185">Reference proteome</keyword>
<dbReference type="PANTHER" id="PTHR10562">
    <property type="entry name" value="SMALL UBIQUITIN-RELATED MODIFIER"/>
    <property type="match status" value="1"/>
</dbReference>
<dbReference type="PROSITE" id="PS50053">
    <property type="entry name" value="UBIQUITIN_2"/>
    <property type="match status" value="1"/>
</dbReference>
<feature type="compositionally biased region" description="Basic and acidic residues" evidence="1">
    <location>
        <begin position="1"/>
        <end position="15"/>
    </location>
</feature>
<dbReference type="InterPro" id="IPR029071">
    <property type="entry name" value="Ubiquitin-like_domsf"/>
</dbReference>
<dbReference type="InterPro" id="IPR000626">
    <property type="entry name" value="Ubiquitin-like_dom"/>
</dbReference>
<dbReference type="InterPro" id="IPR022617">
    <property type="entry name" value="Rad60/SUMO-like_dom"/>
</dbReference>
<comment type="caution">
    <text evidence="3">The sequence shown here is derived from an EMBL/GenBank/DDBJ whole genome shotgun (WGS) entry which is preliminary data.</text>
</comment>
<gene>
    <name evidence="3" type="ORF">PG991_010973</name>
</gene>
<dbReference type="SUPFAM" id="SSF54236">
    <property type="entry name" value="Ubiquitin-like"/>
    <property type="match status" value="1"/>
</dbReference>
<evidence type="ECO:0000313" key="4">
    <source>
        <dbReference type="Proteomes" id="UP001396898"/>
    </source>
</evidence>
<dbReference type="Proteomes" id="UP001396898">
    <property type="component" value="Unassembled WGS sequence"/>
</dbReference>
<protein>
    <submittedName>
        <fullName evidence="3">Ubiquitin-like protein pmt3/smt3</fullName>
    </submittedName>
</protein>
<dbReference type="Pfam" id="PF11976">
    <property type="entry name" value="Rad60-SLD"/>
    <property type="match status" value="1"/>
</dbReference>
<dbReference type="EMBL" id="JAQQWI010000016">
    <property type="protein sequence ID" value="KAK8008422.1"/>
    <property type="molecule type" value="Genomic_DNA"/>
</dbReference>
<feature type="domain" description="Ubiquitin-like" evidence="2">
    <location>
        <begin position="95"/>
        <end position="128"/>
    </location>
</feature>
<name>A0ABR1RCU7_9PEZI</name>
<reference evidence="3 4" key="1">
    <citation type="submission" date="2023-01" db="EMBL/GenBank/DDBJ databases">
        <title>Analysis of 21 Apiospora genomes using comparative genomics revels a genus with tremendous synthesis potential of carbohydrate active enzymes and secondary metabolites.</title>
        <authorList>
            <person name="Sorensen T."/>
        </authorList>
    </citation>
    <scope>NUCLEOTIDE SEQUENCE [LARGE SCALE GENOMIC DNA]</scope>
    <source>
        <strain evidence="3 4">CBS 20057</strain>
    </source>
</reference>